<keyword evidence="3" id="KW-1185">Reference proteome</keyword>
<gene>
    <name evidence="2" type="ORF">GRX01_07710</name>
</gene>
<evidence type="ECO:0000256" key="1">
    <source>
        <dbReference type="SAM" id="MobiDB-lite"/>
    </source>
</evidence>
<name>A0A6B0SY25_9EURY</name>
<feature type="compositionally biased region" description="Acidic residues" evidence="1">
    <location>
        <begin position="112"/>
        <end position="126"/>
    </location>
</feature>
<evidence type="ECO:0000313" key="3">
    <source>
        <dbReference type="Proteomes" id="UP000437065"/>
    </source>
</evidence>
<organism evidence="2 3">
    <name type="scientific">Halobaculum saliterrae</name>
    <dbReference type="NCBI Taxonomy" id="2073113"/>
    <lineage>
        <taxon>Archaea</taxon>
        <taxon>Methanobacteriati</taxon>
        <taxon>Methanobacteriota</taxon>
        <taxon>Stenosarchaea group</taxon>
        <taxon>Halobacteria</taxon>
        <taxon>Halobacteriales</taxon>
        <taxon>Haloferacaceae</taxon>
        <taxon>Halobaculum</taxon>
    </lineage>
</organism>
<protein>
    <submittedName>
        <fullName evidence="2">Uncharacterized protein</fullName>
    </submittedName>
</protein>
<feature type="region of interest" description="Disordered" evidence="1">
    <location>
        <begin position="17"/>
        <end position="42"/>
    </location>
</feature>
<dbReference type="Proteomes" id="UP000437065">
    <property type="component" value="Unassembled WGS sequence"/>
</dbReference>
<comment type="caution">
    <text evidence="2">The sequence shown here is derived from an EMBL/GenBank/DDBJ whole genome shotgun (WGS) entry which is preliminary data.</text>
</comment>
<dbReference type="Pfam" id="PF25920">
    <property type="entry name" value="DUF7966"/>
    <property type="match status" value="1"/>
</dbReference>
<feature type="compositionally biased region" description="Basic and acidic residues" evidence="1">
    <location>
        <begin position="28"/>
        <end position="42"/>
    </location>
</feature>
<proteinExistence type="predicted"/>
<evidence type="ECO:0000313" key="2">
    <source>
        <dbReference type="EMBL" id="MXR41222.1"/>
    </source>
</evidence>
<accession>A0A6B0SY25</accession>
<sequence length="149" mass="15859">MTAQSPAAERVREALRALAVDPHCGTSDSDRSTRRPTDARRDLVAEGERALASVRAAAAFADDDGFRRTGTVAETTADPALARRARGVVETVERYRAAHEDAASGVAVDPTDSADTESLADTEDPADPANHFHSARDRHIPTAEQPEGN</sequence>
<dbReference type="RefSeq" id="WP_159665208.1">
    <property type="nucleotide sequence ID" value="NZ_WUUS01000004.1"/>
</dbReference>
<dbReference type="EMBL" id="WUUS01000004">
    <property type="protein sequence ID" value="MXR41222.1"/>
    <property type="molecule type" value="Genomic_DNA"/>
</dbReference>
<reference evidence="2 3" key="1">
    <citation type="submission" date="2019-12" db="EMBL/GenBank/DDBJ databases">
        <title>Isolation and characterization of three novel carbon monoxide-oxidizing members of Halobacteria from salione crusts and soils.</title>
        <authorList>
            <person name="Myers M.R."/>
            <person name="King G.M."/>
        </authorList>
    </citation>
    <scope>NUCLEOTIDE SEQUENCE [LARGE SCALE GENOMIC DNA]</scope>
    <source>
        <strain evidence="2 3">WSA2</strain>
    </source>
</reference>
<feature type="region of interest" description="Disordered" evidence="1">
    <location>
        <begin position="100"/>
        <end position="149"/>
    </location>
</feature>
<dbReference type="AlphaFoldDB" id="A0A6B0SY25"/>
<dbReference type="InterPro" id="IPR058272">
    <property type="entry name" value="DUF7966"/>
</dbReference>